<dbReference type="STRING" id="756272.Plabr_3658"/>
<dbReference type="Gene3D" id="2.130.10.10">
    <property type="entry name" value="YVTN repeat-like/Quinoprotein amine dehydrogenase"/>
    <property type="match status" value="4"/>
</dbReference>
<reference evidence="10" key="1">
    <citation type="submission" date="2011-02" db="EMBL/GenBank/DDBJ databases">
        <title>The complete genome of Planctomyces brasiliensis DSM 5305.</title>
        <authorList>
            <person name="Lucas S."/>
            <person name="Copeland A."/>
            <person name="Lapidus A."/>
            <person name="Bruce D."/>
            <person name="Goodwin L."/>
            <person name="Pitluck S."/>
            <person name="Kyrpides N."/>
            <person name="Mavromatis K."/>
            <person name="Pagani I."/>
            <person name="Ivanova N."/>
            <person name="Ovchinnikova G."/>
            <person name="Lu M."/>
            <person name="Detter J.C."/>
            <person name="Han C."/>
            <person name="Land M."/>
            <person name="Hauser L."/>
            <person name="Markowitz V."/>
            <person name="Cheng J.-F."/>
            <person name="Hugenholtz P."/>
            <person name="Woyke T."/>
            <person name="Wu D."/>
            <person name="Tindall B."/>
            <person name="Pomrenke H.G."/>
            <person name="Brambilla E."/>
            <person name="Klenk H.-P."/>
            <person name="Eisen J.A."/>
        </authorList>
    </citation>
    <scope>NUCLEOTIDE SEQUENCE [LARGE SCALE GENOMIC DNA]</scope>
    <source>
        <strain evidence="10">ATCC 49424 / DSM 5305 / JCM 21570 / NBRC 103401 / IFAM 1448</strain>
    </source>
</reference>
<feature type="domain" description="Cytochrome c" evidence="8">
    <location>
        <begin position="47"/>
        <end position="141"/>
    </location>
</feature>
<proteinExistence type="predicted"/>
<dbReference type="SMART" id="SM00320">
    <property type="entry name" value="WD40"/>
    <property type="match status" value="10"/>
</dbReference>
<protein>
    <submittedName>
        <fullName evidence="9">WD40 repeat-containing protein</fullName>
    </submittedName>
</protein>
<dbReference type="CDD" id="cd00200">
    <property type="entry name" value="WD40"/>
    <property type="match status" value="1"/>
</dbReference>
<dbReference type="eggNOG" id="COG3064">
    <property type="taxonomic scope" value="Bacteria"/>
</dbReference>
<feature type="repeat" description="WD" evidence="5">
    <location>
        <begin position="880"/>
        <end position="921"/>
    </location>
</feature>
<dbReference type="InterPro" id="IPR009056">
    <property type="entry name" value="Cyt_c-like_dom"/>
</dbReference>
<evidence type="ECO:0000256" key="5">
    <source>
        <dbReference type="PROSITE-ProRule" id="PRU00221"/>
    </source>
</evidence>
<dbReference type="InterPro" id="IPR036322">
    <property type="entry name" value="WD40_repeat_dom_sf"/>
</dbReference>
<evidence type="ECO:0000256" key="1">
    <source>
        <dbReference type="ARBA" id="ARBA00022574"/>
    </source>
</evidence>
<feature type="repeat" description="WD" evidence="5">
    <location>
        <begin position="796"/>
        <end position="837"/>
    </location>
</feature>
<organism evidence="9 10">
    <name type="scientific">Rubinisphaera brasiliensis (strain ATCC 49424 / DSM 5305 / JCM 21570 / IAM 15109 / NBRC 103401 / IFAM 1448)</name>
    <name type="common">Planctomyces brasiliensis</name>
    <dbReference type="NCBI Taxonomy" id="756272"/>
    <lineage>
        <taxon>Bacteria</taxon>
        <taxon>Pseudomonadati</taxon>
        <taxon>Planctomycetota</taxon>
        <taxon>Planctomycetia</taxon>
        <taxon>Planctomycetales</taxon>
        <taxon>Planctomycetaceae</taxon>
        <taxon>Rubinisphaera</taxon>
    </lineage>
</organism>
<evidence type="ECO:0000313" key="9">
    <source>
        <dbReference type="EMBL" id="ADY61255.1"/>
    </source>
</evidence>
<dbReference type="PROSITE" id="PS50082">
    <property type="entry name" value="WD_REPEATS_2"/>
    <property type="match status" value="3"/>
</dbReference>
<dbReference type="InterPro" id="IPR011047">
    <property type="entry name" value="Quinoprotein_ADH-like_sf"/>
</dbReference>
<dbReference type="PROSITE" id="PS51007">
    <property type="entry name" value="CYTC"/>
    <property type="match status" value="1"/>
</dbReference>
<feature type="chain" id="PRO_5003260743" evidence="7">
    <location>
        <begin position="31"/>
        <end position="939"/>
    </location>
</feature>
<dbReference type="Pfam" id="PF07635">
    <property type="entry name" value="PSCyt1"/>
    <property type="match status" value="1"/>
</dbReference>
<dbReference type="GO" id="GO:0020037">
    <property type="term" value="F:heme binding"/>
    <property type="evidence" value="ECO:0007669"/>
    <property type="project" value="InterPro"/>
</dbReference>
<dbReference type="OrthoDB" id="223117at2"/>
<sequence>MISPGNRHPFVSAPLAACLVFVLSSLPAFCEETAIAPAKPELSREVDYARDIAPILKQNCLACHNAKTREGGLSVETPADMLKGGSSGEAILAGDPDASFLYLVASRQSEPVMPPLPNKMNAHKLTVEQVWLLKRWIELGAEGKAETAMPAIAWQPMPSHLQPIYSLELSPQEDFCVFGHGNGLEVVSLCPPYEPAVLVDPALGTAAHRDFVNAVAVHPSGDLIASAGYRTVHIWKRAAPQATRFASEETDVTKFACSTTGEHVVTANAAGIIRVFTGTATPSASFEVPNLLALTISADGQRVAAAAGDQVTLFSVGEPQQQLSWKHAAAIENLVFAGNLLIATDQRGAISSWEIDKPQPESTAATWRETGEAIRQILLISPAGDRVATLQANGQVTVWDVAGRKQGQQWSAGADISLIQAAADGSLFVTVHTANKATVWDSNGKQLRQFPLSAAWTIQERALQDQLTVAKSVAADRKRRLDALQKDLDTRSKALEAANTAADEATKKRDEAAKVRDAAAETVEKAKSAEAAKPDDANLKKAREAAEAELTKKSQAFDAASEVLLRAEKTVQIEKAALAKAQAAVDSATAQHESANKTVEDITAAQNAHKQQSSKSPKVVGVHIENSARMQVLTENGQLSQWDLTTGTPLRTVAIANCPSLQQADFCGAAKAIAVAQESKLVSLNLSRPWTLLKRLGVNGDQLDVTDSPFADRVTALSFSPDGTQLATGGGIPSRSGELLVWDWQKGEIVHSHADAHSDVVLAVAFSPEGSQLLTGGADRFMRLVDAASGEVVVTFEGHTDHVLAVAWAADGLTAASGSADTSVKLWDRIDGSQKRTITTAGKQVTDLSFVGVGDHVASSSGDRQIRLFESGNGRHYRSFNSKTDYLYSLDVSRDETLMIGGGQQGQLRLWNAKTGQEIITLPPRSETSANQDAASRSN</sequence>
<dbReference type="GO" id="GO:0009055">
    <property type="term" value="F:electron transfer activity"/>
    <property type="evidence" value="ECO:0007669"/>
    <property type="project" value="InterPro"/>
</dbReference>
<dbReference type="KEGG" id="pbs:Plabr_3658"/>
<feature type="signal peptide" evidence="7">
    <location>
        <begin position="1"/>
        <end position="30"/>
    </location>
</feature>
<keyword evidence="3" id="KW-0677">Repeat</keyword>
<dbReference type="PROSITE" id="PS50294">
    <property type="entry name" value="WD_REPEATS_REGION"/>
    <property type="match status" value="2"/>
</dbReference>
<dbReference type="Pfam" id="PF00400">
    <property type="entry name" value="WD40"/>
    <property type="match status" value="5"/>
</dbReference>
<evidence type="ECO:0000259" key="8">
    <source>
        <dbReference type="PROSITE" id="PS51007"/>
    </source>
</evidence>
<dbReference type="InterPro" id="IPR001680">
    <property type="entry name" value="WD40_rpt"/>
</dbReference>
<dbReference type="InterPro" id="IPR011429">
    <property type="entry name" value="Cyt_c_Planctomycete-type"/>
</dbReference>
<name>F0SQ78_RUBBR</name>
<dbReference type="Proteomes" id="UP000006860">
    <property type="component" value="Chromosome"/>
</dbReference>
<dbReference type="EMBL" id="CP002546">
    <property type="protein sequence ID" value="ADY61255.1"/>
    <property type="molecule type" value="Genomic_DNA"/>
</dbReference>
<evidence type="ECO:0000256" key="2">
    <source>
        <dbReference type="ARBA" id="ARBA00022723"/>
    </source>
</evidence>
<keyword evidence="4 6" id="KW-0408">Iron</keyword>
<keyword evidence="10" id="KW-1185">Reference proteome</keyword>
<gene>
    <name evidence="9" type="ordered locus">Plabr_3658</name>
</gene>
<keyword evidence="2 6" id="KW-0479">Metal-binding</keyword>
<dbReference type="HOGENOM" id="CLU_313279_0_0_0"/>
<dbReference type="eggNOG" id="COG2319">
    <property type="taxonomic scope" value="Bacteria"/>
</dbReference>
<dbReference type="SUPFAM" id="SSF50998">
    <property type="entry name" value="Quinoprotein alcohol dehydrogenase-like"/>
    <property type="match status" value="1"/>
</dbReference>
<feature type="repeat" description="WD" evidence="5">
    <location>
        <begin position="754"/>
        <end position="795"/>
    </location>
</feature>
<evidence type="ECO:0000256" key="4">
    <source>
        <dbReference type="ARBA" id="ARBA00023004"/>
    </source>
</evidence>
<dbReference type="AlphaFoldDB" id="F0SQ78"/>
<accession>F0SQ78</accession>
<keyword evidence="1 5" id="KW-0853">WD repeat</keyword>
<dbReference type="PANTHER" id="PTHR22847:SF637">
    <property type="entry name" value="WD REPEAT DOMAIN 5B"/>
    <property type="match status" value="1"/>
</dbReference>
<evidence type="ECO:0000313" key="10">
    <source>
        <dbReference type="Proteomes" id="UP000006860"/>
    </source>
</evidence>
<dbReference type="SUPFAM" id="SSF50978">
    <property type="entry name" value="WD40 repeat-like"/>
    <property type="match status" value="1"/>
</dbReference>
<dbReference type="InterPro" id="IPR015943">
    <property type="entry name" value="WD40/YVTN_repeat-like_dom_sf"/>
</dbReference>
<dbReference type="RefSeq" id="WP_013629974.1">
    <property type="nucleotide sequence ID" value="NC_015174.1"/>
</dbReference>
<dbReference type="GO" id="GO:0046872">
    <property type="term" value="F:metal ion binding"/>
    <property type="evidence" value="ECO:0007669"/>
    <property type="project" value="UniProtKB-KW"/>
</dbReference>
<dbReference type="PANTHER" id="PTHR22847">
    <property type="entry name" value="WD40 REPEAT PROTEIN"/>
    <property type="match status" value="1"/>
</dbReference>
<evidence type="ECO:0000256" key="3">
    <source>
        <dbReference type="ARBA" id="ARBA00022737"/>
    </source>
</evidence>
<evidence type="ECO:0000256" key="6">
    <source>
        <dbReference type="PROSITE-ProRule" id="PRU00433"/>
    </source>
</evidence>
<keyword evidence="6" id="KW-0349">Heme</keyword>
<evidence type="ECO:0000256" key="7">
    <source>
        <dbReference type="SAM" id="SignalP"/>
    </source>
</evidence>
<keyword evidence="7" id="KW-0732">Signal</keyword>